<feature type="compositionally biased region" description="Polar residues" evidence="1">
    <location>
        <begin position="130"/>
        <end position="140"/>
    </location>
</feature>
<organism evidence="2 3">
    <name type="scientific">Magallana gigas</name>
    <name type="common">Pacific oyster</name>
    <name type="synonym">Crassostrea gigas</name>
    <dbReference type="NCBI Taxonomy" id="29159"/>
    <lineage>
        <taxon>Eukaryota</taxon>
        <taxon>Metazoa</taxon>
        <taxon>Spiralia</taxon>
        <taxon>Lophotrochozoa</taxon>
        <taxon>Mollusca</taxon>
        <taxon>Bivalvia</taxon>
        <taxon>Autobranchia</taxon>
        <taxon>Pteriomorphia</taxon>
        <taxon>Ostreida</taxon>
        <taxon>Ostreoidea</taxon>
        <taxon>Ostreidae</taxon>
        <taxon>Magallana</taxon>
    </lineage>
</organism>
<evidence type="ECO:0000256" key="1">
    <source>
        <dbReference type="SAM" id="MobiDB-lite"/>
    </source>
</evidence>
<accession>A0A8W8MR16</accession>
<dbReference type="Proteomes" id="UP000005408">
    <property type="component" value="Unassembled WGS sequence"/>
</dbReference>
<evidence type="ECO:0000313" key="3">
    <source>
        <dbReference type="Proteomes" id="UP000005408"/>
    </source>
</evidence>
<keyword evidence="3" id="KW-1185">Reference proteome</keyword>
<feature type="region of interest" description="Disordered" evidence="1">
    <location>
        <begin position="313"/>
        <end position="334"/>
    </location>
</feature>
<protein>
    <recommendedName>
        <fullName evidence="4">Outer dense fiber protein 3</fullName>
    </recommendedName>
</protein>
<evidence type="ECO:0000313" key="2">
    <source>
        <dbReference type="EnsemblMetazoa" id="G34936.1:cds"/>
    </source>
</evidence>
<sequence>MSEYFARSMMDLNSISSHFGVPRLDLKKTLSHNDLSPRSFFTTGSKSDILSPRYFEDTPAPNCYQIKTSIGTTPGVSFKGDRRRNFDSAKKNACFLLPNLVNDTPGPNAYNVEDKFGFRGKMPSLKGRRSQSGPFQSNRGQLHVQPQFDEKGSRFLSPNSYEMPSSIKKTSGVSMKGDRNRNFNETPRMNCGFLLPNTIEETPGPGSYNIGTSVGSAITSASFKGSRGNLGPYQSENGRTYISPELSAKSRNDTLYDVPTVFGKAPGVSMKGNRQRKFETAKNQNALFLVPDMIEHTPAPGAYNIRSTIGTDSATSFRVSRSESRSQTRQKSRQRVFVEMNNQGVSFKGDRTRRFDNFKENHATFLLSDDSNDTPAPGSYNIRTTIGSGYNGLKESRAREHYGGPFQQNRGPLYIKPEMKTRDKTPGPNDYRVTSSVLNTSPAVSFKGRRLNSLFGEPPRPGPADYSLTKANLRKTPMFSNRQKTKPSYPESLNYTAKDAKELPGPGSYSTRKKFSTNDSPAYKIGEKLKEKIDENPAPNKYEYEKRKSEGPAFSMGKRFEIPNSRTSPGPASYVPRDQDDGAPKYSITGRSHDSKVDEGPGPNAYSLNTDPRPDVGTTLKSRASPFVYSGFQTNKFSENTGPGVVAARS</sequence>
<dbReference type="AlphaFoldDB" id="A0A8W8MR16"/>
<evidence type="ECO:0008006" key="4">
    <source>
        <dbReference type="Google" id="ProtNLM"/>
    </source>
</evidence>
<dbReference type="Pfam" id="PF07004">
    <property type="entry name" value="SHIPPO-rpt"/>
    <property type="match status" value="7"/>
</dbReference>
<dbReference type="InterPro" id="IPR051291">
    <property type="entry name" value="CIMAP"/>
</dbReference>
<dbReference type="PANTHER" id="PTHR21580">
    <property type="entry name" value="SHIPPO-1-RELATED"/>
    <property type="match status" value="1"/>
</dbReference>
<feature type="region of interest" description="Disordered" evidence="1">
    <location>
        <begin position="530"/>
        <end position="621"/>
    </location>
</feature>
<dbReference type="InterPro" id="IPR010736">
    <property type="entry name" value="SHIPPO-rpt"/>
</dbReference>
<dbReference type="OrthoDB" id="429991at2759"/>
<dbReference type="EnsemblMetazoa" id="G34936.1">
    <property type="protein sequence ID" value="G34936.1:cds"/>
    <property type="gene ID" value="G34936"/>
</dbReference>
<proteinExistence type="predicted"/>
<reference evidence="2" key="1">
    <citation type="submission" date="2022-08" db="UniProtKB">
        <authorList>
            <consortium name="EnsemblMetazoa"/>
        </authorList>
    </citation>
    <scope>IDENTIFICATION</scope>
    <source>
        <strain evidence="2">05x7-T-G4-1.051#20</strain>
    </source>
</reference>
<name>A0A8W8MR16_MAGGI</name>
<feature type="region of interest" description="Disordered" evidence="1">
    <location>
        <begin position="124"/>
        <end position="189"/>
    </location>
</feature>
<feature type="compositionally biased region" description="Polar residues" evidence="1">
    <location>
        <begin position="156"/>
        <end position="173"/>
    </location>
</feature>